<protein>
    <submittedName>
        <fullName evidence="2">Uncharacterized protein</fullName>
    </submittedName>
</protein>
<keyword evidence="1" id="KW-0472">Membrane</keyword>
<feature type="transmembrane region" description="Helical" evidence="1">
    <location>
        <begin position="40"/>
        <end position="59"/>
    </location>
</feature>
<reference evidence="2 3" key="1">
    <citation type="submission" date="2016-12" db="EMBL/GenBank/DDBJ databases">
        <authorList>
            <person name="Song W.-J."/>
            <person name="Kurnit D.M."/>
        </authorList>
    </citation>
    <scope>NUCLEOTIDE SEQUENCE [LARGE SCALE GENOMIC DNA]</scope>
    <source>
        <strain evidence="2 3">175</strain>
    </source>
</reference>
<dbReference type="AlphaFoldDB" id="A0A1Y6D3T4"/>
<evidence type="ECO:0000313" key="2">
    <source>
        <dbReference type="EMBL" id="SMF95503.1"/>
    </source>
</evidence>
<sequence length="124" mass="13281">MQVAIVVGVALFMIGIGGFGLVSPPGLARFVARWESRRGLWAAAVLRIGFGLILGGVAPATRTPLTFHILAVLTVCAGLALPGLGLARFKRILAGWRDLPPRWVRLWVVFPVGLGIFLLWSVLA</sequence>
<keyword evidence="1" id="KW-0812">Transmembrane</keyword>
<keyword evidence="1" id="KW-1133">Transmembrane helix</keyword>
<proteinExistence type="predicted"/>
<dbReference type="EMBL" id="FXAM01000001">
    <property type="protein sequence ID" value="SMF95503.1"/>
    <property type="molecule type" value="Genomic_DNA"/>
</dbReference>
<feature type="transmembrane region" description="Helical" evidence="1">
    <location>
        <begin position="6"/>
        <end position="28"/>
    </location>
</feature>
<evidence type="ECO:0000313" key="3">
    <source>
        <dbReference type="Proteomes" id="UP000192923"/>
    </source>
</evidence>
<feature type="transmembrane region" description="Helical" evidence="1">
    <location>
        <begin position="104"/>
        <end position="123"/>
    </location>
</feature>
<dbReference type="Proteomes" id="UP000192923">
    <property type="component" value="Unassembled WGS sequence"/>
</dbReference>
<gene>
    <name evidence="2" type="ORF">SAMN02949497_2868</name>
</gene>
<dbReference type="STRING" id="1760988.SAMN02949497_2868"/>
<organism evidence="2 3">
    <name type="scientific">Methylomagnum ishizawai</name>
    <dbReference type="NCBI Taxonomy" id="1760988"/>
    <lineage>
        <taxon>Bacteria</taxon>
        <taxon>Pseudomonadati</taxon>
        <taxon>Pseudomonadota</taxon>
        <taxon>Gammaproteobacteria</taxon>
        <taxon>Methylococcales</taxon>
        <taxon>Methylococcaceae</taxon>
        <taxon>Methylomagnum</taxon>
    </lineage>
</organism>
<keyword evidence="3" id="KW-1185">Reference proteome</keyword>
<accession>A0A1Y6D3T4</accession>
<evidence type="ECO:0000256" key="1">
    <source>
        <dbReference type="SAM" id="Phobius"/>
    </source>
</evidence>
<dbReference type="RefSeq" id="WP_085213783.1">
    <property type="nucleotide sequence ID" value="NZ_FXAM01000001.1"/>
</dbReference>
<feature type="transmembrane region" description="Helical" evidence="1">
    <location>
        <begin position="65"/>
        <end position="84"/>
    </location>
</feature>
<name>A0A1Y6D3T4_9GAMM</name>